<proteinExistence type="evidence at transcript level"/>
<dbReference type="PANTHER" id="PTHR47890:SF1">
    <property type="entry name" value="LD24308P"/>
    <property type="match status" value="1"/>
</dbReference>
<sequence length="390" mass="44485">MHNFAGILTLCLLSSSVSSQSRELYKLDPKQHEKGKTYGEVTRFNQVYFTQEANFGSCNSKCSDYSKPQHNFRESDSYKFLQRPCTGTIHSCKNEEREDNSHEENYEVRIPQSSKVDARYYYVFKQFAPKIFQYVYGNIDASTYRTVTFKAWVRGFVMCAICRCICDEPKDSQSVRSFSLNSLKSDTRENKVVTGVQIVQKNNVFYLKIHQSRLLPYGKVKKTGGSWKTDNPSNNTFNLAFNKHNIHMGTSTVVKPKKKLEYVVTGVKFADIEGNLALGVKFTQFDIKTGKLLPDQKWVFNSFSKKLLNHHKPGHRPIKYTDNVPTDHTKLGLIKFEHSHMHDDVGQSTVPFLDLQPITSSDTALSGVGLHFRGRQYSGGFIAPTLTTYA</sequence>
<keyword evidence="1" id="KW-0732">Signal</keyword>
<dbReference type="PANTHER" id="PTHR47890">
    <property type="entry name" value="LD24308P"/>
    <property type="match status" value="1"/>
</dbReference>
<dbReference type="EMBL" id="HM145951">
    <property type="protein sequence ID" value="ADJ67267.1"/>
    <property type="molecule type" value="mRNA"/>
</dbReference>
<evidence type="ECO:0000256" key="1">
    <source>
        <dbReference type="SAM" id="SignalP"/>
    </source>
</evidence>
<dbReference type="InterPro" id="IPR032062">
    <property type="entry name" value="DUF4803"/>
</dbReference>
<dbReference type="Allergome" id="9038">
    <property type="allergen name" value="Cul n 3"/>
</dbReference>
<reference evidence="2" key="1">
    <citation type="journal article" date="2011" name="Vet. Immunol. Immunopathol.">
        <title>Selective cloning, characterization, and production of the Culicoides nubeculosus salivary gland allergen repertoire associated with equine insect bite hypersensitivity.</title>
        <authorList>
            <person name="Schaffartzik A."/>
            <person name="Marti E."/>
            <person name="Torsteinsdottir S."/>
            <person name="Mellor P.S."/>
            <person name="Crameri R."/>
            <person name="Rhyner C."/>
        </authorList>
    </citation>
    <scope>NUCLEOTIDE SEQUENCE</scope>
</reference>
<name>D9IL13_CULNU</name>
<feature type="signal peptide" evidence="1">
    <location>
        <begin position="1"/>
        <end position="19"/>
    </location>
</feature>
<accession>D9IL13</accession>
<protein>
    <submittedName>
        <fullName evidence="2">Cul n 3 allergen</fullName>
    </submittedName>
</protein>
<organism evidence="2">
    <name type="scientific">Culicoides nubeculosus</name>
    <name type="common">Biting midge</name>
    <dbReference type="NCBI Taxonomy" id="144565"/>
    <lineage>
        <taxon>Eukaryota</taxon>
        <taxon>Metazoa</taxon>
        <taxon>Ecdysozoa</taxon>
        <taxon>Arthropoda</taxon>
        <taxon>Hexapoda</taxon>
        <taxon>Insecta</taxon>
        <taxon>Pterygota</taxon>
        <taxon>Neoptera</taxon>
        <taxon>Endopterygota</taxon>
        <taxon>Diptera</taxon>
        <taxon>Nematocera</taxon>
        <taxon>Chironomoidea</taxon>
        <taxon>Ceratopogonidae</taxon>
        <taxon>Ceratopogoninae</taxon>
        <taxon>Culicoides</taxon>
        <taxon>Monoculicoides</taxon>
    </lineage>
</organism>
<feature type="chain" id="PRO_5003125618" evidence="1">
    <location>
        <begin position="20"/>
        <end position="390"/>
    </location>
</feature>
<evidence type="ECO:0000313" key="2">
    <source>
        <dbReference type="EMBL" id="ADJ67267.1"/>
    </source>
</evidence>
<dbReference type="Pfam" id="PF16061">
    <property type="entry name" value="DUF4803"/>
    <property type="match status" value="1"/>
</dbReference>
<dbReference type="AlphaFoldDB" id="D9IL13"/>